<dbReference type="InterPro" id="IPR050659">
    <property type="entry name" value="Peptidase_M24B"/>
</dbReference>
<protein>
    <submittedName>
        <fullName evidence="3">Aminopeptidase P family protein</fullName>
    </submittedName>
</protein>
<dbReference type="Gene3D" id="3.40.350.10">
    <property type="entry name" value="Creatinase/prolidase N-terminal domain"/>
    <property type="match status" value="1"/>
</dbReference>
<dbReference type="Gene3D" id="3.90.230.10">
    <property type="entry name" value="Creatinase/methionine aminopeptidase superfamily"/>
    <property type="match status" value="1"/>
</dbReference>
<dbReference type="InterPro" id="IPR029149">
    <property type="entry name" value="Creatin/AminoP/Spt16_N"/>
</dbReference>
<dbReference type="Pfam" id="PF01321">
    <property type="entry name" value="Creatinase_N"/>
    <property type="match status" value="1"/>
</dbReference>
<keyword evidence="4" id="KW-1185">Reference proteome</keyword>
<accession>A0A5C4XLC8</accession>
<comment type="caution">
    <text evidence="3">The sequence shown here is derived from an EMBL/GenBank/DDBJ whole genome shotgun (WGS) entry which is preliminary data.</text>
</comment>
<reference evidence="3 4" key="1">
    <citation type="submission" date="2019-06" db="EMBL/GenBank/DDBJ databases">
        <title>The draft genome of Rhizobium smilacinae PTYR-5.</title>
        <authorList>
            <person name="Liu L."/>
            <person name="Li L."/>
            <person name="Zhang X."/>
        </authorList>
    </citation>
    <scope>NUCLEOTIDE SEQUENCE [LARGE SCALE GENOMIC DNA]</scope>
    <source>
        <strain evidence="3 4">PTYR-5</strain>
    </source>
</reference>
<keyword evidence="3" id="KW-0378">Hydrolase</keyword>
<dbReference type="Proteomes" id="UP000311605">
    <property type="component" value="Unassembled WGS sequence"/>
</dbReference>
<dbReference type="Pfam" id="PF00557">
    <property type="entry name" value="Peptidase_M24"/>
    <property type="match status" value="1"/>
</dbReference>
<evidence type="ECO:0000259" key="2">
    <source>
        <dbReference type="Pfam" id="PF01321"/>
    </source>
</evidence>
<evidence type="ECO:0000313" key="3">
    <source>
        <dbReference type="EMBL" id="TNM63450.1"/>
    </source>
</evidence>
<dbReference type="InterPro" id="IPR036005">
    <property type="entry name" value="Creatinase/aminopeptidase-like"/>
</dbReference>
<evidence type="ECO:0000259" key="1">
    <source>
        <dbReference type="Pfam" id="PF00557"/>
    </source>
</evidence>
<dbReference type="CDD" id="cd01066">
    <property type="entry name" value="APP_MetAP"/>
    <property type="match status" value="1"/>
</dbReference>
<dbReference type="SUPFAM" id="SSF53092">
    <property type="entry name" value="Creatinase/prolidase N-terminal domain"/>
    <property type="match status" value="1"/>
</dbReference>
<name>A0A5C4XLC8_9HYPH</name>
<dbReference type="PANTHER" id="PTHR46112:SF2">
    <property type="entry name" value="XAA-PRO AMINOPEPTIDASE P-RELATED"/>
    <property type="match status" value="1"/>
</dbReference>
<evidence type="ECO:0000313" key="4">
    <source>
        <dbReference type="Proteomes" id="UP000311605"/>
    </source>
</evidence>
<dbReference type="AlphaFoldDB" id="A0A5C4XLC8"/>
<keyword evidence="3" id="KW-0645">Protease</keyword>
<sequence length="399" mass="43186">MSELILPRLKSLMMQRGIDAALAYGGANFMLSTGFQNYFDNPAASMALIPASDAAQSLMIVSNWTAQAAKAAATIDVIDSFPLWLEIANIDDIRNGTAGRSEKPTRYDPEVNIQKLANAILERGWGRGTIAIEMALISAQVFEWLRQKLPDVTFVNGADLFFEARKIKSAAEVEMLREATRYAEGGLKRIAETPITGFDVARLKLIYDEFCIERAKANPETGFQGTRVTASIGKDISPTVIGGAKASADTLVFFDCGASIRGYGSDTGRTLTLSPPSQEARNIMDALRRGMDAAFALVRPGARLSDIFHAGQDAVRASGLDWYTRGHIGHAMGIGMGEMPPFIGPKDNSVLEVGMVMALETPLYVRGLGGFQIEECFVVTESGYDPLTSLPRDFLPAKA</sequence>
<keyword evidence="3" id="KW-0031">Aminopeptidase</keyword>
<feature type="domain" description="Creatinase N-terminal" evidence="2">
    <location>
        <begin position="8"/>
        <end position="166"/>
    </location>
</feature>
<dbReference type="EMBL" id="VDMN01000002">
    <property type="protein sequence ID" value="TNM63450.1"/>
    <property type="molecule type" value="Genomic_DNA"/>
</dbReference>
<dbReference type="SUPFAM" id="SSF55920">
    <property type="entry name" value="Creatinase/aminopeptidase"/>
    <property type="match status" value="1"/>
</dbReference>
<dbReference type="InterPro" id="IPR000994">
    <property type="entry name" value="Pept_M24"/>
</dbReference>
<dbReference type="PANTHER" id="PTHR46112">
    <property type="entry name" value="AMINOPEPTIDASE"/>
    <property type="match status" value="1"/>
</dbReference>
<dbReference type="OrthoDB" id="9806388at2"/>
<dbReference type="RefSeq" id="WP_139676361.1">
    <property type="nucleotide sequence ID" value="NZ_VDMN01000002.1"/>
</dbReference>
<gene>
    <name evidence="3" type="ORF">FHP24_11575</name>
</gene>
<organism evidence="3 4">
    <name type="scientific">Aliirhizobium smilacinae</name>
    <dbReference type="NCBI Taxonomy" id="1395944"/>
    <lineage>
        <taxon>Bacteria</taxon>
        <taxon>Pseudomonadati</taxon>
        <taxon>Pseudomonadota</taxon>
        <taxon>Alphaproteobacteria</taxon>
        <taxon>Hyphomicrobiales</taxon>
        <taxon>Rhizobiaceae</taxon>
        <taxon>Aliirhizobium</taxon>
    </lineage>
</organism>
<proteinExistence type="predicted"/>
<dbReference type="InterPro" id="IPR000587">
    <property type="entry name" value="Creatinase_N"/>
</dbReference>
<feature type="domain" description="Peptidase M24" evidence="1">
    <location>
        <begin position="175"/>
        <end position="381"/>
    </location>
</feature>
<dbReference type="GO" id="GO:0004177">
    <property type="term" value="F:aminopeptidase activity"/>
    <property type="evidence" value="ECO:0007669"/>
    <property type="project" value="UniProtKB-KW"/>
</dbReference>